<accession>A0A6N3AT97</accession>
<dbReference type="CDD" id="cd13585">
    <property type="entry name" value="PBP2_TMBP_like"/>
    <property type="match status" value="1"/>
</dbReference>
<comment type="similarity">
    <text evidence="2">Belongs to the bacterial solute-binding protein 1 family.</text>
</comment>
<organism evidence="7">
    <name type="scientific">Clostridium tertium</name>
    <dbReference type="NCBI Taxonomy" id="1559"/>
    <lineage>
        <taxon>Bacteria</taxon>
        <taxon>Bacillati</taxon>
        <taxon>Bacillota</taxon>
        <taxon>Clostridia</taxon>
        <taxon>Eubacteriales</taxon>
        <taxon>Clostridiaceae</taxon>
        <taxon>Clostridium</taxon>
    </lineage>
</organism>
<feature type="chain" id="PRO_5039341988" evidence="6">
    <location>
        <begin position="22"/>
        <end position="424"/>
    </location>
</feature>
<evidence type="ECO:0000256" key="1">
    <source>
        <dbReference type="ARBA" id="ARBA00004196"/>
    </source>
</evidence>
<dbReference type="InterPro" id="IPR006059">
    <property type="entry name" value="SBP"/>
</dbReference>
<keyword evidence="3" id="KW-0813">Transport</keyword>
<dbReference type="InterPro" id="IPR050490">
    <property type="entry name" value="Bact_solute-bd_prot1"/>
</dbReference>
<dbReference type="PROSITE" id="PS51257">
    <property type="entry name" value="PROKAR_LIPOPROTEIN"/>
    <property type="match status" value="1"/>
</dbReference>
<dbReference type="Gene3D" id="3.40.190.10">
    <property type="entry name" value="Periplasmic binding protein-like II"/>
    <property type="match status" value="1"/>
</dbReference>
<dbReference type="EMBL" id="CACRTO010000009">
    <property type="protein sequence ID" value="VYT95654.1"/>
    <property type="molecule type" value="Genomic_DNA"/>
</dbReference>
<keyword evidence="4 6" id="KW-0732">Signal</keyword>
<dbReference type="PANTHER" id="PTHR43649:SF31">
    <property type="entry name" value="SN-GLYCEROL-3-PHOSPHATE-BINDING PERIPLASMIC PROTEIN UGPB"/>
    <property type="match status" value="1"/>
</dbReference>
<evidence type="ECO:0000256" key="5">
    <source>
        <dbReference type="SAM" id="Coils"/>
    </source>
</evidence>
<dbReference type="Pfam" id="PF01547">
    <property type="entry name" value="SBP_bac_1"/>
    <property type="match status" value="1"/>
</dbReference>
<dbReference type="SUPFAM" id="SSF53850">
    <property type="entry name" value="Periplasmic binding protein-like II"/>
    <property type="match status" value="1"/>
</dbReference>
<evidence type="ECO:0000313" key="7">
    <source>
        <dbReference type="EMBL" id="VYT95654.1"/>
    </source>
</evidence>
<name>A0A6N3AT97_9CLOT</name>
<comment type="subcellular location">
    <subcellularLocation>
        <location evidence="1">Cell envelope</location>
    </subcellularLocation>
</comment>
<evidence type="ECO:0000256" key="6">
    <source>
        <dbReference type="SAM" id="SignalP"/>
    </source>
</evidence>
<keyword evidence="5" id="KW-0175">Coiled coil</keyword>
<evidence type="ECO:0000256" key="4">
    <source>
        <dbReference type="ARBA" id="ARBA00022729"/>
    </source>
</evidence>
<reference evidence="7" key="1">
    <citation type="submission" date="2019-11" db="EMBL/GenBank/DDBJ databases">
        <authorList>
            <person name="Feng L."/>
        </authorList>
    </citation>
    <scope>NUCLEOTIDE SEQUENCE</scope>
    <source>
        <strain evidence="7">CTertiumLFYP3</strain>
    </source>
</reference>
<protein>
    <submittedName>
        <fullName evidence="7">Cyclodextrin-binding protein</fullName>
    </submittedName>
</protein>
<dbReference type="PANTHER" id="PTHR43649">
    <property type="entry name" value="ARABINOSE-BINDING PROTEIN-RELATED"/>
    <property type="match status" value="1"/>
</dbReference>
<evidence type="ECO:0000256" key="2">
    <source>
        <dbReference type="ARBA" id="ARBA00008520"/>
    </source>
</evidence>
<dbReference type="GO" id="GO:0030313">
    <property type="term" value="C:cell envelope"/>
    <property type="evidence" value="ECO:0007669"/>
    <property type="project" value="UniProtKB-SubCell"/>
</dbReference>
<feature type="signal peptide" evidence="6">
    <location>
        <begin position="1"/>
        <end position="21"/>
    </location>
</feature>
<gene>
    <name evidence="7" type="primary">cycB</name>
    <name evidence="7" type="ORF">CTLFYP3_01101</name>
</gene>
<dbReference type="RefSeq" id="WP_156625633.1">
    <property type="nucleotide sequence ID" value="NZ_CACRTO010000009.1"/>
</dbReference>
<sequence>MRMFRKIASLAIVATMAASLGGCGKSASSDNSGDKGSKTILTLATWANEREAKEVDELLDKLNNAQDEYEIQQQVIPSDYYTKIQTQIAGQQAPDLMWLAQEYVPVYAKNEAILSLDDMLQKQDKIDMDDFLKGPLDAAKYDGKTYGLPWIGQPYVVYYNKTMFEENGVELPTMEWTWNDFYETAKKLTNGNTYGFATTGNPPLEVFQWGYGGDTIDKDGNVVIGNNESIEGLKFAANMLNDKTAVMPNVEAQSIGVEQGFVQGNIAMMVGGAADDVERKVREAGDKFEVGMAVMPAGPKEHVSFNWTASTVVSSQTKNQEVAQKALLDLTNAMFDYKIPAPVASKIDMVGKINPDKEYAMDVIKKSSEIARGFNNQPTQNEIGTYTWESVASPILTNNDGKGNLDIEKIAKDAQKKLEEITSK</sequence>
<proteinExistence type="inferred from homology"/>
<feature type="coiled-coil region" evidence="5">
    <location>
        <begin position="48"/>
        <end position="75"/>
    </location>
</feature>
<evidence type="ECO:0000256" key="3">
    <source>
        <dbReference type="ARBA" id="ARBA00022448"/>
    </source>
</evidence>
<dbReference type="AlphaFoldDB" id="A0A6N3AT97"/>